<dbReference type="Gene3D" id="3.30.70.330">
    <property type="match status" value="3"/>
</dbReference>
<feature type="region of interest" description="Disordered" evidence="5">
    <location>
        <begin position="1"/>
        <end position="207"/>
    </location>
</feature>
<proteinExistence type="predicted"/>
<dbReference type="CDD" id="cd12285">
    <property type="entry name" value="RRM3_RBM39_like"/>
    <property type="match status" value="1"/>
</dbReference>
<protein>
    <submittedName>
        <fullName evidence="7">Splicing factor, CC1-like protein</fullName>
    </submittedName>
</protein>
<dbReference type="OrthoDB" id="5411533at2759"/>
<dbReference type="CDD" id="cd12284">
    <property type="entry name" value="RRM2_RBM23_RBM39"/>
    <property type="match status" value="1"/>
</dbReference>
<dbReference type="Pfam" id="PF00076">
    <property type="entry name" value="RRM_1"/>
    <property type="match status" value="2"/>
</dbReference>
<name>A0A6A6TF61_9PLEO</name>
<dbReference type="SUPFAM" id="SSF54928">
    <property type="entry name" value="RNA-binding domain, RBD"/>
    <property type="match status" value="2"/>
</dbReference>
<sequence length="609" mass="68555">MDVDELLETTAAEMQRAADTAKDGGRLSKDRKDGRGDRDRDRDRYSRDRGDRDRGRDRGRGDRDRYREYNSERRSSRESDQRRRDGSAARSSHKDADTDDEGPPPMRSSRHHERERERHRSRDRDRDRDRDDHRGSRREDRRNGGDYYQGGGRARSRSPRRHRDEGREKYRDRSRDRRRREDERPRGGRRTATPPEPEPNEDDRDKRTIFVQQISQRAETRHLRVFFEAIGPVVEAQIVKDRVTGRSKGVGYVEFKDEESVPKAIELTGQKLKGVPIIAQHTEAEKNRASRAAAAAAANEGSGVNGSSAPFHRLYVGNIHFSVTEQDLSAIFEPFGELEQVTLQRDPQPGQPEGTGRSKGYGFVQFRDPSAAKQALEQMNGFELANRPIRVGLGNDKFTPESTASLLRNFNTHAQNFQGSAFSGAGGRGAYAGGSGGVFDRSHGRDDRGVSGASALDDTDVAGISINNMNRDRLMNLLARNPVDEPKKNGQVAAKPRAPVIDRPMPSKCIKIQNAFDPENELKQFGDKWIEELETEVKTECTAKYGKVVHIAVDPNTDGDIYVKFDSVTGGEKALQGLNGRSFNYRVIRASYVVDKIYHSLFGAAASKF</sequence>
<feature type="compositionally biased region" description="Basic and acidic residues" evidence="5">
    <location>
        <begin position="19"/>
        <end position="96"/>
    </location>
</feature>
<keyword evidence="3 4" id="KW-0694">RNA-binding</keyword>
<gene>
    <name evidence="7" type="ORF">K491DRAFT_677092</name>
</gene>
<dbReference type="InterPro" id="IPR035979">
    <property type="entry name" value="RBD_domain_sf"/>
</dbReference>
<feature type="compositionally biased region" description="Basic and acidic residues" evidence="5">
    <location>
        <begin position="112"/>
        <end position="144"/>
    </location>
</feature>
<dbReference type="Pfam" id="PF15519">
    <property type="entry name" value="RBM39linker"/>
    <property type="match status" value="1"/>
</dbReference>
<dbReference type="PANTHER" id="PTHR48036">
    <property type="entry name" value="SPLICING FACTOR (PAD-1), PUTATIVE (AFU_ORTHOLOGUE AFUA_1G15810)-RELATED"/>
    <property type="match status" value="1"/>
</dbReference>
<evidence type="ECO:0000256" key="4">
    <source>
        <dbReference type="PROSITE-ProRule" id="PRU00176"/>
    </source>
</evidence>
<dbReference type="Proteomes" id="UP000799324">
    <property type="component" value="Unassembled WGS sequence"/>
</dbReference>
<evidence type="ECO:0000313" key="8">
    <source>
        <dbReference type="Proteomes" id="UP000799324"/>
    </source>
</evidence>
<dbReference type="GO" id="GO:0005634">
    <property type="term" value="C:nucleus"/>
    <property type="evidence" value="ECO:0007669"/>
    <property type="project" value="InterPro"/>
</dbReference>
<feature type="compositionally biased region" description="Basic and acidic residues" evidence="5">
    <location>
        <begin position="162"/>
        <end position="186"/>
    </location>
</feature>
<evidence type="ECO:0000256" key="1">
    <source>
        <dbReference type="ARBA" id="ARBA00022553"/>
    </source>
</evidence>
<dbReference type="SMART" id="SM00360">
    <property type="entry name" value="RRM"/>
    <property type="match status" value="3"/>
</dbReference>
<evidence type="ECO:0000259" key="6">
    <source>
        <dbReference type="PROSITE" id="PS50102"/>
    </source>
</evidence>
<keyword evidence="8" id="KW-1185">Reference proteome</keyword>
<dbReference type="GO" id="GO:0006397">
    <property type="term" value="P:mRNA processing"/>
    <property type="evidence" value="ECO:0007669"/>
    <property type="project" value="InterPro"/>
</dbReference>
<dbReference type="InterPro" id="IPR012677">
    <property type="entry name" value="Nucleotide-bd_a/b_plait_sf"/>
</dbReference>
<dbReference type="CDD" id="cd12283">
    <property type="entry name" value="RRM1_RBM39_like"/>
    <property type="match status" value="1"/>
</dbReference>
<evidence type="ECO:0000256" key="3">
    <source>
        <dbReference type="ARBA" id="ARBA00022884"/>
    </source>
</evidence>
<accession>A0A6A6TF61</accession>
<dbReference type="InterPro" id="IPR000504">
    <property type="entry name" value="RRM_dom"/>
</dbReference>
<feature type="domain" description="RRM" evidence="6">
    <location>
        <begin position="207"/>
        <end position="284"/>
    </location>
</feature>
<reference evidence="7" key="1">
    <citation type="journal article" date="2020" name="Stud. Mycol.">
        <title>101 Dothideomycetes genomes: a test case for predicting lifestyles and emergence of pathogens.</title>
        <authorList>
            <person name="Haridas S."/>
            <person name="Albert R."/>
            <person name="Binder M."/>
            <person name="Bloem J."/>
            <person name="Labutti K."/>
            <person name="Salamov A."/>
            <person name="Andreopoulos B."/>
            <person name="Baker S."/>
            <person name="Barry K."/>
            <person name="Bills G."/>
            <person name="Bluhm B."/>
            <person name="Cannon C."/>
            <person name="Castanera R."/>
            <person name="Culley D."/>
            <person name="Daum C."/>
            <person name="Ezra D."/>
            <person name="Gonzalez J."/>
            <person name="Henrissat B."/>
            <person name="Kuo A."/>
            <person name="Liang C."/>
            <person name="Lipzen A."/>
            <person name="Lutzoni F."/>
            <person name="Magnuson J."/>
            <person name="Mondo S."/>
            <person name="Nolan M."/>
            <person name="Ohm R."/>
            <person name="Pangilinan J."/>
            <person name="Park H.-J."/>
            <person name="Ramirez L."/>
            <person name="Alfaro M."/>
            <person name="Sun H."/>
            <person name="Tritt A."/>
            <person name="Yoshinaga Y."/>
            <person name="Zwiers L.-H."/>
            <person name="Turgeon B."/>
            <person name="Goodwin S."/>
            <person name="Spatafora J."/>
            <person name="Crous P."/>
            <person name="Grigoriev I."/>
        </authorList>
    </citation>
    <scope>NUCLEOTIDE SEQUENCE</scope>
    <source>
        <strain evidence="7">CBS 122681</strain>
    </source>
</reference>
<dbReference type="NCBIfam" id="TIGR01622">
    <property type="entry name" value="SF-CC1"/>
    <property type="match status" value="1"/>
</dbReference>
<feature type="domain" description="RRM" evidence="6">
    <location>
        <begin position="312"/>
        <end position="396"/>
    </location>
</feature>
<dbReference type="PROSITE" id="PS50102">
    <property type="entry name" value="RRM"/>
    <property type="match status" value="2"/>
</dbReference>
<dbReference type="AlphaFoldDB" id="A0A6A6TF61"/>
<organism evidence="7 8">
    <name type="scientific">Lophiostoma macrostomum CBS 122681</name>
    <dbReference type="NCBI Taxonomy" id="1314788"/>
    <lineage>
        <taxon>Eukaryota</taxon>
        <taxon>Fungi</taxon>
        <taxon>Dikarya</taxon>
        <taxon>Ascomycota</taxon>
        <taxon>Pezizomycotina</taxon>
        <taxon>Dothideomycetes</taxon>
        <taxon>Pleosporomycetidae</taxon>
        <taxon>Pleosporales</taxon>
        <taxon>Lophiostomataceae</taxon>
        <taxon>Lophiostoma</taxon>
    </lineage>
</organism>
<dbReference type="GO" id="GO:0003723">
    <property type="term" value="F:RNA binding"/>
    <property type="evidence" value="ECO:0007669"/>
    <property type="project" value="UniProtKB-UniRule"/>
</dbReference>
<evidence type="ECO:0000256" key="5">
    <source>
        <dbReference type="SAM" id="MobiDB-lite"/>
    </source>
</evidence>
<evidence type="ECO:0000256" key="2">
    <source>
        <dbReference type="ARBA" id="ARBA00022737"/>
    </source>
</evidence>
<dbReference type="EMBL" id="MU004323">
    <property type="protein sequence ID" value="KAF2657618.1"/>
    <property type="molecule type" value="Genomic_DNA"/>
</dbReference>
<keyword evidence="1" id="KW-0597">Phosphoprotein</keyword>
<evidence type="ECO:0000313" key="7">
    <source>
        <dbReference type="EMBL" id="KAF2657618.1"/>
    </source>
</evidence>
<keyword evidence="2" id="KW-0677">Repeat</keyword>
<dbReference type="InterPro" id="IPR029123">
    <property type="entry name" value="RBM39_linker"/>
</dbReference>
<dbReference type="InterPro" id="IPR006509">
    <property type="entry name" value="RBM39_SF"/>
</dbReference>